<feature type="transmembrane region" description="Helical" evidence="6">
    <location>
        <begin position="240"/>
        <end position="260"/>
    </location>
</feature>
<evidence type="ECO:0000256" key="4">
    <source>
        <dbReference type="ARBA" id="ARBA00022989"/>
    </source>
</evidence>
<dbReference type="RefSeq" id="WP_123824660.1">
    <property type="nucleotide sequence ID" value="NZ_RKMF01000004.1"/>
</dbReference>
<proteinExistence type="predicted"/>
<evidence type="ECO:0000256" key="1">
    <source>
        <dbReference type="ARBA" id="ARBA00004141"/>
    </source>
</evidence>
<feature type="transmembrane region" description="Helical" evidence="6">
    <location>
        <begin position="315"/>
        <end position="341"/>
    </location>
</feature>
<dbReference type="PANTHER" id="PTHR42865">
    <property type="entry name" value="PROTON/GLUTAMATE-ASPARTATE SYMPORTER"/>
    <property type="match status" value="1"/>
</dbReference>
<dbReference type="PRINTS" id="PR00173">
    <property type="entry name" value="EDTRNSPORT"/>
</dbReference>
<feature type="transmembrane region" description="Helical" evidence="6">
    <location>
        <begin position="72"/>
        <end position="99"/>
    </location>
</feature>
<dbReference type="InterPro" id="IPR001991">
    <property type="entry name" value="Na-dicarboxylate_symporter"/>
</dbReference>
<dbReference type="GO" id="GO:0032329">
    <property type="term" value="P:serine transport"/>
    <property type="evidence" value="ECO:0007669"/>
    <property type="project" value="TreeGrafter"/>
</dbReference>
<dbReference type="GO" id="GO:0005295">
    <property type="term" value="F:neutral L-amino acid:sodium symporter activity"/>
    <property type="evidence" value="ECO:0007669"/>
    <property type="project" value="TreeGrafter"/>
</dbReference>
<dbReference type="Gene3D" id="1.10.3860.10">
    <property type="entry name" value="Sodium:dicarboxylate symporter"/>
    <property type="match status" value="1"/>
</dbReference>
<evidence type="ECO:0000256" key="2">
    <source>
        <dbReference type="ARBA" id="ARBA00022448"/>
    </source>
</evidence>
<comment type="subcellular location">
    <subcellularLocation>
        <location evidence="1">Membrane</location>
        <topology evidence="1">Multi-pass membrane protein</topology>
    </subcellularLocation>
</comment>
<comment type="caution">
    <text evidence="7">The sequence shown here is derived from an EMBL/GenBank/DDBJ whole genome shotgun (WGS) entry which is preliminary data.</text>
</comment>
<protein>
    <submittedName>
        <fullName evidence="7">Dicarboxylate/amino acid:cation symporter</fullName>
    </submittedName>
</protein>
<dbReference type="Pfam" id="PF00375">
    <property type="entry name" value="SDF"/>
    <property type="match status" value="1"/>
</dbReference>
<evidence type="ECO:0000256" key="6">
    <source>
        <dbReference type="SAM" id="Phobius"/>
    </source>
</evidence>
<evidence type="ECO:0000313" key="7">
    <source>
        <dbReference type="EMBL" id="ROZ64083.1"/>
    </source>
</evidence>
<feature type="transmembrane region" description="Helical" evidence="6">
    <location>
        <begin position="133"/>
        <end position="153"/>
    </location>
</feature>
<evidence type="ECO:0000256" key="3">
    <source>
        <dbReference type="ARBA" id="ARBA00022692"/>
    </source>
</evidence>
<dbReference type="EMBL" id="RKMF01000004">
    <property type="protein sequence ID" value="ROZ64083.1"/>
    <property type="molecule type" value="Genomic_DNA"/>
</dbReference>
<keyword evidence="5 6" id="KW-0472">Membrane</keyword>
<feature type="transmembrane region" description="Helical" evidence="6">
    <location>
        <begin position="201"/>
        <end position="219"/>
    </location>
</feature>
<organism evidence="7 8">
    <name type="scientific">Kocuria soli</name>
    <dbReference type="NCBI Taxonomy" id="2485125"/>
    <lineage>
        <taxon>Bacteria</taxon>
        <taxon>Bacillati</taxon>
        <taxon>Actinomycetota</taxon>
        <taxon>Actinomycetes</taxon>
        <taxon>Micrococcales</taxon>
        <taxon>Micrococcaceae</taxon>
        <taxon>Kocuria</taxon>
    </lineage>
</organism>
<dbReference type="PANTHER" id="PTHR42865:SF8">
    <property type="entry name" value="SERINE_THREONINE TRANSPORTER SSTT"/>
    <property type="match status" value="1"/>
</dbReference>
<dbReference type="SUPFAM" id="SSF118215">
    <property type="entry name" value="Proton glutamate symport protein"/>
    <property type="match status" value="1"/>
</dbReference>
<sequence length="403" mass="42623">MLKRIFAPLLPRVIAAIILGVLCGLFFPEWLARVFTTFNGLFSNFLGFIIPVLILALVAPAIADLGRGAGRWLLITAVIAYVSTIVAGFTAFGTAMALFPTLLGERSVGSFTDPSENALTPYFEVAMAPPMEIMTALLLAFCIGVGITLIKGDTLHRGLEELRNIIMKIVISVIIPMLPIYIFGSFLGLTMNGQIGTVINTFLKVVIVAFALTILYLLLQYSVAGAVAGRNPLKLLRNMLPAYFTALGTSSSAATIPVTLQCTIKNGVREDVAGFTVPLCATIHLAGSTLKIVLFSVAVMMFMGREIDPGTYIGFIFMLGITMVAAPGVPGGAIMAAVGILSTMLGFDETMVSIMIATYVAIDSFGTACNVTGDGAIAVAVNKLYGDRESTLEAAQEPTPQAS</sequence>
<accession>A0A3N3ZYZ6</accession>
<gene>
    <name evidence="7" type="ORF">EDL96_04760</name>
</gene>
<keyword evidence="8" id="KW-1185">Reference proteome</keyword>
<evidence type="ECO:0000313" key="8">
    <source>
        <dbReference type="Proteomes" id="UP000270616"/>
    </source>
</evidence>
<feature type="transmembrane region" description="Helical" evidence="6">
    <location>
        <begin position="165"/>
        <end position="189"/>
    </location>
</feature>
<evidence type="ECO:0000256" key="5">
    <source>
        <dbReference type="ARBA" id="ARBA00023136"/>
    </source>
</evidence>
<dbReference type="OrthoDB" id="9768885at2"/>
<reference evidence="7 8" key="1">
    <citation type="submission" date="2018-10" db="EMBL/GenBank/DDBJ databases">
        <title>Kocuria sp. M5W7-7, whole genome shotgun sequence.</title>
        <authorList>
            <person name="Tuo L."/>
        </authorList>
    </citation>
    <scope>NUCLEOTIDE SEQUENCE [LARGE SCALE GENOMIC DNA]</scope>
    <source>
        <strain evidence="7 8">M5W7-7</strain>
    </source>
</reference>
<dbReference type="Proteomes" id="UP000270616">
    <property type="component" value="Unassembled WGS sequence"/>
</dbReference>
<dbReference type="GO" id="GO:0005886">
    <property type="term" value="C:plasma membrane"/>
    <property type="evidence" value="ECO:0007669"/>
    <property type="project" value="TreeGrafter"/>
</dbReference>
<dbReference type="InterPro" id="IPR036458">
    <property type="entry name" value="Na:dicarbo_symporter_sf"/>
</dbReference>
<keyword evidence="4 6" id="KW-1133">Transmembrane helix</keyword>
<dbReference type="AlphaFoldDB" id="A0A3N3ZYZ6"/>
<keyword evidence="3 6" id="KW-0812">Transmembrane</keyword>
<feature type="transmembrane region" description="Helical" evidence="6">
    <location>
        <begin position="9"/>
        <end position="28"/>
    </location>
</feature>
<name>A0A3N3ZYZ6_9MICC</name>
<keyword evidence="2" id="KW-0813">Transport</keyword>
<feature type="transmembrane region" description="Helical" evidence="6">
    <location>
        <begin position="40"/>
        <end position="60"/>
    </location>
</feature>
<feature type="transmembrane region" description="Helical" evidence="6">
    <location>
        <begin position="272"/>
        <end position="303"/>
    </location>
</feature>